<protein>
    <recommendedName>
        <fullName evidence="5">DUF262 domain-containing protein</fullName>
    </recommendedName>
</protein>
<dbReference type="eggNOG" id="COG1479">
    <property type="taxonomic scope" value="Bacteria"/>
</dbReference>
<dbReference type="PANTHER" id="PTHR35149:SF2">
    <property type="entry name" value="DUF262 DOMAIN-CONTAINING PROTEIN"/>
    <property type="match status" value="1"/>
</dbReference>
<comment type="caution">
    <text evidence="3">The sequence shown here is derived from an EMBL/GenBank/DDBJ whole genome shotgun (WGS) entry which is preliminary data.</text>
</comment>
<dbReference type="RefSeq" id="WP_034802769.1">
    <property type="nucleotide sequence ID" value="NZ_AWSA01000009.1"/>
</dbReference>
<dbReference type="PANTHER" id="PTHR35149">
    <property type="entry name" value="SLL5132 PROTEIN"/>
    <property type="match status" value="1"/>
</dbReference>
<evidence type="ECO:0000313" key="3">
    <source>
        <dbReference type="EMBL" id="EWT02611.1"/>
    </source>
</evidence>
<accession>W9G8V9</accession>
<dbReference type="InterPro" id="IPR004919">
    <property type="entry name" value="GmrSD_N"/>
</dbReference>
<dbReference type="EMBL" id="AWSA01000009">
    <property type="protein sequence ID" value="EWT02611.1"/>
    <property type="molecule type" value="Genomic_DNA"/>
</dbReference>
<evidence type="ECO:0000313" key="4">
    <source>
        <dbReference type="Proteomes" id="UP000019489"/>
    </source>
</evidence>
<sequence length="561" mass="64465">MSLKAHEYQLRKIFSSDFDFTIPHYQRPYAWETEQALQLLDDLEDALERDLQDPYFLGSLVLVKPEDSDPAADVIDGQQRLTTLSILFSVLRDLSTDAETAKVLADMVLEPGVALDGILPKPRLKLRHQDAAFFEKYVQTPGKLQELMALTDQALGTDSQRALRDNTKALWERLASWTDPRRNELASLARVRTMLVAVSTPNITSAHRIFSVMNARGLDLTPADVFKAQVVGKIKAEQQETYAKVWEDAEQDLGRTDFADLFLHLRMIVSKVRGQRELLIEFPQQVLQGYLKADRAADFIDQLLLPYSQAYGHLLSQDYDESHPQWRRVNGWLKRLTQLDNNDWRPAALWALRNHADDPVFLDEFLSKLERLAASMLIRRSYTTPRVTRYAELLKQLDDQALGLDAPAFELMPEEMSVTLARLDDELYLVRPVRKYVLLRLDELLANQPGVTYDHKIISVEHVLPQNPSDNSEWVQNFTKEERDRWTHRLGNLLLLNRARNSAAQNYDFQTKKAKYFTTSSGSAAFALTTQVLTHDEWTPMVIEARQQSLTTMLAKAWRLN</sequence>
<dbReference type="OrthoDB" id="9798761at2"/>
<dbReference type="PATRIC" id="fig|1386089.3.peg.1190"/>
<gene>
    <name evidence="3" type="ORF">N865_02850</name>
</gene>
<evidence type="ECO:0000259" key="2">
    <source>
        <dbReference type="Pfam" id="PF07510"/>
    </source>
</evidence>
<feature type="domain" description="GmrSD restriction endonucleases C-terminal" evidence="2">
    <location>
        <begin position="431"/>
        <end position="552"/>
    </location>
</feature>
<keyword evidence="4" id="KW-1185">Reference proteome</keyword>
<organism evidence="3 4">
    <name type="scientific">Intrasporangium oryzae NRRL B-24470</name>
    <dbReference type="NCBI Taxonomy" id="1386089"/>
    <lineage>
        <taxon>Bacteria</taxon>
        <taxon>Bacillati</taxon>
        <taxon>Actinomycetota</taxon>
        <taxon>Actinomycetes</taxon>
        <taxon>Micrococcales</taxon>
        <taxon>Intrasporangiaceae</taxon>
        <taxon>Intrasporangium</taxon>
    </lineage>
</organism>
<dbReference type="Pfam" id="PF07510">
    <property type="entry name" value="GmrSD_C"/>
    <property type="match status" value="1"/>
</dbReference>
<dbReference type="InterPro" id="IPR011089">
    <property type="entry name" value="GmrSD_C"/>
</dbReference>
<dbReference type="AlphaFoldDB" id="W9G8V9"/>
<evidence type="ECO:0008006" key="5">
    <source>
        <dbReference type="Google" id="ProtNLM"/>
    </source>
</evidence>
<feature type="domain" description="GmrSD restriction endonucleases N-terminal" evidence="1">
    <location>
        <begin position="11"/>
        <end position="230"/>
    </location>
</feature>
<dbReference type="Pfam" id="PF03235">
    <property type="entry name" value="GmrSD_N"/>
    <property type="match status" value="1"/>
</dbReference>
<dbReference type="STRING" id="1386089.N865_02850"/>
<reference evidence="3 4" key="1">
    <citation type="submission" date="2013-08" db="EMBL/GenBank/DDBJ databases">
        <title>Intrasporangium oryzae NRRL B-24470.</title>
        <authorList>
            <person name="Liu H."/>
            <person name="Wang G."/>
        </authorList>
    </citation>
    <scope>NUCLEOTIDE SEQUENCE [LARGE SCALE GENOMIC DNA]</scope>
    <source>
        <strain evidence="3 4">NRRL B-24470</strain>
    </source>
</reference>
<proteinExistence type="predicted"/>
<evidence type="ECO:0000259" key="1">
    <source>
        <dbReference type="Pfam" id="PF03235"/>
    </source>
</evidence>
<dbReference type="Proteomes" id="UP000019489">
    <property type="component" value="Unassembled WGS sequence"/>
</dbReference>
<name>W9G8V9_9MICO</name>